<protein>
    <submittedName>
        <fullName evidence="2">Uncharacterized protein</fullName>
    </submittedName>
</protein>
<dbReference type="AlphaFoldDB" id="A0A645D3H9"/>
<keyword evidence="1" id="KW-0812">Transmembrane</keyword>
<reference evidence="2" key="1">
    <citation type="submission" date="2019-08" db="EMBL/GenBank/DDBJ databases">
        <authorList>
            <person name="Kucharzyk K."/>
            <person name="Murdoch R.W."/>
            <person name="Higgins S."/>
            <person name="Loffler F."/>
        </authorList>
    </citation>
    <scope>NUCLEOTIDE SEQUENCE</scope>
</reference>
<feature type="transmembrane region" description="Helical" evidence="1">
    <location>
        <begin position="29"/>
        <end position="62"/>
    </location>
</feature>
<dbReference type="EMBL" id="VSSQ01032448">
    <property type="protein sequence ID" value="MPM83711.1"/>
    <property type="molecule type" value="Genomic_DNA"/>
</dbReference>
<evidence type="ECO:0000313" key="2">
    <source>
        <dbReference type="EMBL" id="MPM83711.1"/>
    </source>
</evidence>
<proteinExistence type="predicted"/>
<keyword evidence="1" id="KW-1133">Transmembrane helix</keyword>
<name>A0A645D3H9_9ZZZZ</name>
<organism evidence="2">
    <name type="scientific">bioreactor metagenome</name>
    <dbReference type="NCBI Taxonomy" id="1076179"/>
    <lineage>
        <taxon>unclassified sequences</taxon>
        <taxon>metagenomes</taxon>
        <taxon>ecological metagenomes</taxon>
    </lineage>
</organism>
<accession>A0A645D3H9</accession>
<keyword evidence="1" id="KW-0472">Membrane</keyword>
<evidence type="ECO:0000256" key="1">
    <source>
        <dbReference type="SAM" id="Phobius"/>
    </source>
</evidence>
<feature type="transmembrane region" description="Helical" evidence="1">
    <location>
        <begin position="83"/>
        <end position="104"/>
    </location>
</feature>
<comment type="caution">
    <text evidence="2">The sequence shown here is derived from an EMBL/GenBank/DDBJ whole genome shotgun (WGS) entry which is preliminary data.</text>
</comment>
<gene>
    <name evidence="2" type="ORF">SDC9_130780</name>
</gene>
<sequence>MSPIFGAYIIRKNWILIGDKKAAKCSTFWLLGLVILYFALCTIAVDYVKYIALPVLIIWYALECKPQVKFLKEQKVEYEKLSWLKPLGIAFVCLISWLLVVSLIGGGHSNSEISADACPIVEKILKGNYNLPNLKCERLFEITKDKSEKDTYFAKAVVKAEGEKIIISIKIEYIDDMVQVTILQ</sequence>